<dbReference type="AlphaFoldDB" id="A0A955L9H8"/>
<proteinExistence type="predicted"/>
<dbReference type="EMBL" id="JAGQLF010000006">
    <property type="protein sequence ID" value="MCA9386554.1"/>
    <property type="molecule type" value="Genomic_DNA"/>
</dbReference>
<comment type="caution">
    <text evidence="2">The sequence shown here is derived from an EMBL/GenBank/DDBJ whole genome shotgun (WGS) entry which is preliminary data.</text>
</comment>
<dbReference type="InterPro" id="IPR008965">
    <property type="entry name" value="CBM2/CBM3_carb-bd_dom_sf"/>
</dbReference>
<evidence type="ECO:0000259" key="1">
    <source>
        <dbReference type="Pfam" id="PF00963"/>
    </source>
</evidence>
<dbReference type="Pfam" id="PF00963">
    <property type="entry name" value="Cohesin"/>
    <property type="match status" value="1"/>
</dbReference>
<dbReference type="Proteomes" id="UP000714915">
    <property type="component" value="Unassembled WGS sequence"/>
</dbReference>
<feature type="domain" description="Cohesin" evidence="1">
    <location>
        <begin position="80"/>
        <end position="188"/>
    </location>
</feature>
<reference evidence="2" key="1">
    <citation type="submission" date="2020-04" db="EMBL/GenBank/DDBJ databases">
        <authorList>
            <person name="Zhang T."/>
        </authorList>
    </citation>
    <scope>NUCLEOTIDE SEQUENCE</scope>
    <source>
        <strain evidence="2">HKST-UBA09</strain>
    </source>
</reference>
<dbReference type="GO" id="GO:0030246">
    <property type="term" value="F:carbohydrate binding"/>
    <property type="evidence" value="ECO:0007669"/>
    <property type="project" value="InterPro"/>
</dbReference>
<dbReference type="GO" id="GO:0000272">
    <property type="term" value="P:polysaccharide catabolic process"/>
    <property type="evidence" value="ECO:0007669"/>
    <property type="project" value="InterPro"/>
</dbReference>
<dbReference type="Gene3D" id="2.60.40.680">
    <property type="match status" value="1"/>
</dbReference>
<accession>A0A955L9H8</accession>
<evidence type="ECO:0000313" key="3">
    <source>
        <dbReference type="Proteomes" id="UP000714915"/>
    </source>
</evidence>
<sequence length="206" mass="22356">MAKSEKLLLLLAVLLTIVAVAFWSVNLTAKDKQPTTVNDNQNQVAPGEDIGFNGNPSFTDENLEVLPNFALSLSSSQVNEVNVALDGDTLNVRSAEAIVMYDPSVAKITSITQGELFDLYITTDLDEEVMTDENGMAYFSIAASFAGDELPAVMTDGVMGSFTYESLSEAPVTFTLVQFDDDAEYYSKVITEDGQSYTIKENSISL</sequence>
<gene>
    <name evidence="2" type="ORF">KC669_00820</name>
</gene>
<dbReference type="SUPFAM" id="SSF49384">
    <property type="entry name" value="Carbohydrate-binding domain"/>
    <property type="match status" value="1"/>
</dbReference>
<reference evidence="2" key="2">
    <citation type="journal article" date="2021" name="Microbiome">
        <title>Successional dynamics and alternative stable states in a saline activated sludge microbial community over 9 years.</title>
        <authorList>
            <person name="Wang Y."/>
            <person name="Ye J."/>
            <person name="Ju F."/>
            <person name="Liu L."/>
            <person name="Boyd J.A."/>
            <person name="Deng Y."/>
            <person name="Parks D.H."/>
            <person name="Jiang X."/>
            <person name="Yin X."/>
            <person name="Woodcroft B.J."/>
            <person name="Tyson G.W."/>
            <person name="Hugenholtz P."/>
            <person name="Polz M.F."/>
            <person name="Zhang T."/>
        </authorList>
    </citation>
    <scope>NUCLEOTIDE SEQUENCE</scope>
    <source>
        <strain evidence="2">HKST-UBA09</strain>
    </source>
</reference>
<protein>
    <recommendedName>
        <fullName evidence="1">Cohesin domain-containing protein</fullName>
    </recommendedName>
</protein>
<organism evidence="2 3">
    <name type="scientific">Candidatus Dojkabacteria bacterium</name>
    <dbReference type="NCBI Taxonomy" id="2099670"/>
    <lineage>
        <taxon>Bacteria</taxon>
        <taxon>Candidatus Dojkabacteria</taxon>
    </lineage>
</organism>
<name>A0A955L9H8_9BACT</name>
<evidence type="ECO:0000313" key="2">
    <source>
        <dbReference type="EMBL" id="MCA9386554.1"/>
    </source>
</evidence>
<dbReference type="InterPro" id="IPR002102">
    <property type="entry name" value="Cohesin_dom"/>
</dbReference>